<evidence type="ECO:0000256" key="2">
    <source>
        <dbReference type="ARBA" id="ARBA00022679"/>
    </source>
</evidence>
<proteinExistence type="inferred from homology"/>
<evidence type="ECO:0000313" key="9">
    <source>
        <dbReference type="EMBL" id="MFC0562939.1"/>
    </source>
</evidence>
<gene>
    <name evidence="9" type="ORF">ACFFHU_01955</name>
</gene>
<accession>A0ABV6NRA2</accession>
<dbReference type="Pfam" id="PF00145">
    <property type="entry name" value="DNA_methylase"/>
    <property type="match status" value="2"/>
</dbReference>
<dbReference type="PROSITE" id="PS00094">
    <property type="entry name" value="C5_MTASE_1"/>
    <property type="match status" value="1"/>
</dbReference>
<dbReference type="InterPro" id="IPR029063">
    <property type="entry name" value="SAM-dependent_MTases_sf"/>
</dbReference>
<dbReference type="EC" id="2.1.1.37" evidence="7"/>
<comment type="similarity">
    <text evidence="5 6">Belongs to the class I-like SAM-binding methyltransferase superfamily. C5-methyltransferase family.</text>
</comment>
<dbReference type="SUPFAM" id="SSF53335">
    <property type="entry name" value="S-adenosyl-L-methionine-dependent methyltransferases"/>
    <property type="match status" value="1"/>
</dbReference>
<feature type="compositionally biased region" description="Basic and acidic residues" evidence="8">
    <location>
        <begin position="200"/>
        <end position="212"/>
    </location>
</feature>
<evidence type="ECO:0000256" key="4">
    <source>
        <dbReference type="ARBA" id="ARBA00022747"/>
    </source>
</evidence>
<dbReference type="Gene3D" id="3.90.120.10">
    <property type="entry name" value="DNA Methylase, subunit A, domain 2"/>
    <property type="match status" value="1"/>
</dbReference>
<dbReference type="PRINTS" id="PR00105">
    <property type="entry name" value="C5METTRFRASE"/>
</dbReference>
<reference evidence="9 10" key="1">
    <citation type="submission" date="2024-09" db="EMBL/GenBank/DDBJ databases">
        <authorList>
            <person name="Sun Q."/>
            <person name="Mori K."/>
        </authorList>
    </citation>
    <scope>NUCLEOTIDE SEQUENCE [LARGE SCALE GENOMIC DNA]</scope>
    <source>
        <strain evidence="9 10">TBRC 2205</strain>
    </source>
</reference>
<dbReference type="RefSeq" id="WP_377335036.1">
    <property type="nucleotide sequence ID" value="NZ_JBHLUE010000002.1"/>
</dbReference>
<name>A0ABV6NRA2_9ACTN</name>
<dbReference type="PANTHER" id="PTHR10629:SF52">
    <property type="entry name" value="DNA (CYTOSINE-5)-METHYLTRANSFERASE 1"/>
    <property type="match status" value="1"/>
</dbReference>
<keyword evidence="4" id="KW-0680">Restriction system</keyword>
<dbReference type="EMBL" id="JBHLUE010000002">
    <property type="protein sequence ID" value="MFC0562939.1"/>
    <property type="molecule type" value="Genomic_DNA"/>
</dbReference>
<keyword evidence="1 5" id="KW-0489">Methyltransferase</keyword>
<keyword evidence="3 5" id="KW-0949">S-adenosyl-L-methionine</keyword>
<keyword evidence="10" id="KW-1185">Reference proteome</keyword>
<dbReference type="Gene3D" id="3.40.50.150">
    <property type="entry name" value="Vaccinia Virus protein VP39"/>
    <property type="match status" value="1"/>
</dbReference>
<dbReference type="Proteomes" id="UP001589894">
    <property type="component" value="Unassembled WGS sequence"/>
</dbReference>
<feature type="active site" evidence="5">
    <location>
        <position position="93"/>
    </location>
</feature>
<evidence type="ECO:0000256" key="3">
    <source>
        <dbReference type="ARBA" id="ARBA00022691"/>
    </source>
</evidence>
<evidence type="ECO:0000256" key="1">
    <source>
        <dbReference type="ARBA" id="ARBA00022603"/>
    </source>
</evidence>
<dbReference type="InterPro" id="IPR018117">
    <property type="entry name" value="C5_DNA_meth_AS"/>
</dbReference>
<dbReference type="InterPro" id="IPR001525">
    <property type="entry name" value="C5_MeTfrase"/>
</dbReference>
<comment type="caution">
    <text evidence="9">The sequence shown here is derived from an EMBL/GenBank/DDBJ whole genome shotgun (WGS) entry which is preliminary data.</text>
</comment>
<sequence>MSSKRAASGAGVAISLFSGAGGLDLGVEDAGYQVRAAVERDEDAATTMEKNFLTLPGPVIRSNILDVPTQDILKAAGLRGKARPDLLVGGPPCTPFSKSGFWLEWKRKGLDPDASLLQAYTRVLREACPKKFILENVYALTYNNLASKTAYERLLSEIDDAGYDCVAKVLHAADYGVPQARPRLFVIGAKKGNPIPQHPEPTHGGRWERRATGDSNRPHVTSGEALDGLICDPEPGEIVNGKYGALLPEIPPGDNYLYYTAERGHPEPKFGWRSRFWSFLLKLDPDRPSPTIQAQPGPNIGPFHWENRRLRVPELRRLFTFPDWFEFVGKRGSVQAQLGNSVPPLLAQRVAESIRDL</sequence>
<dbReference type="GO" id="GO:0032259">
    <property type="term" value="P:methylation"/>
    <property type="evidence" value="ECO:0007669"/>
    <property type="project" value="UniProtKB-KW"/>
</dbReference>
<evidence type="ECO:0000256" key="5">
    <source>
        <dbReference type="PROSITE-ProRule" id="PRU01016"/>
    </source>
</evidence>
<evidence type="ECO:0000256" key="6">
    <source>
        <dbReference type="RuleBase" id="RU000416"/>
    </source>
</evidence>
<dbReference type="NCBIfam" id="TIGR00675">
    <property type="entry name" value="dcm"/>
    <property type="match status" value="1"/>
</dbReference>
<dbReference type="InterPro" id="IPR050390">
    <property type="entry name" value="C5-Methyltransferase"/>
</dbReference>
<evidence type="ECO:0000256" key="8">
    <source>
        <dbReference type="SAM" id="MobiDB-lite"/>
    </source>
</evidence>
<feature type="region of interest" description="Disordered" evidence="8">
    <location>
        <begin position="191"/>
        <end position="226"/>
    </location>
</feature>
<dbReference type="GO" id="GO:0003886">
    <property type="term" value="F:DNA (cytosine-5-)-methyltransferase activity"/>
    <property type="evidence" value="ECO:0007669"/>
    <property type="project" value="UniProtKB-EC"/>
</dbReference>
<dbReference type="PROSITE" id="PS51679">
    <property type="entry name" value="SAM_MT_C5"/>
    <property type="match status" value="1"/>
</dbReference>
<evidence type="ECO:0000256" key="7">
    <source>
        <dbReference type="RuleBase" id="RU000417"/>
    </source>
</evidence>
<organism evidence="9 10">
    <name type="scientific">Plantactinospora siamensis</name>
    <dbReference type="NCBI Taxonomy" id="555372"/>
    <lineage>
        <taxon>Bacteria</taxon>
        <taxon>Bacillati</taxon>
        <taxon>Actinomycetota</taxon>
        <taxon>Actinomycetes</taxon>
        <taxon>Micromonosporales</taxon>
        <taxon>Micromonosporaceae</taxon>
        <taxon>Plantactinospora</taxon>
    </lineage>
</organism>
<evidence type="ECO:0000313" key="10">
    <source>
        <dbReference type="Proteomes" id="UP001589894"/>
    </source>
</evidence>
<dbReference type="PANTHER" id="PTHR10629">
    <property type="entry name" value="CYTOSINE-SPECIFIC METHYLTRANSFERASE"/>
    <property type="match status" value="1"/>
</dbReference>
<protein>
    <recommendedName>
        <fullName evidence="7">Cytosine-specific methyltransferase</fullName>
        <ecNumber evidence="7">2.1.1.37</ecNumber>
    </recommendedName>
</protein>
<keyword evidence="2 5" id="KW-0808">Transferase</keyword>
<comment type="catalytic activity">
    <reaction evidence="7">
        <text>a 2'-deoxycytidine in DNA + S-adenosyl-L-methionine = a 5-methyl-2'-deoxycytidine in DNA + S-adenosyl-L-homocysteine + H(+)</text>
        <dbReference type="Rhea" id="RHEA:13681"/>
        <dbReference type="Rhea" id="RHEA-COMP:11369"/>
        <dbReference type="Rhea" id="RHEA-COMP:11370"/>
        <dbReference type="ChEBI" id="CHEBI:15378"/>
        <dbReference type="ChEBI" id="CHEBI:57856"/>
        <dbReference type="ChEBI" id="CHEBI:59789"/>
        <dbReference type="ChEBI" id="CHEBI:85452"/>
        <dbReference type="ChEBI" id="CHEBI:85454"/>
        <dbReference type="EC" id="2.1.1.37"/>
    </reaction>
</comment>